<protein>
    <submittedName>
        <fullName evidence="1">Uncharacterized protein</fullName>
    </submittedName>
</protein>
<name>X0YD56_9ZZZZ</name>
<gene>
    <name evidence="1" type="ORF">S01H1_68776</name>
</gene>
<dbReference type="EMBL" id="BARS01045618">
    <property type="protein sequence ID" value="GAG34761.1"/>
    <property type="molecule type" value="Genomic_DNA"/>
</dbReference>
<comment type="caution">
    <text evidence="1">The sequence shown here is derived from an EMBL/GenBank/DDBJ whole genome shotgun (WGS) entry which is preliminary data.</text>
</comment>
<feature type="non-terminal residue" evidence="1">
    <location>
        <position position="1"/>
    </location>
</feature>
<evidence type="ECO:0000313" key="1">
    <source>
        <dbReference type="EMBL" id="GAG34761.1"/>
    </source>
</evidence>
<reference evidence="1" key="1">
    <citation type="journal article" date="2014" name="Front. Microbiol.">
        <title>High frequency of phylogenetically diverse reductive dehalogenase-homologous genes in deep subseafloor sedimentary metagenomes.</title>
        <authorList>
            <person name="Kawai M."/>
            <person name="Futagami T."/>
            <person name="Toyoda A."/>
            <person name="Takaki Y."/>
            <person name="Nishi S."/>
            <person name="Hori S."/>
            <person name="Arai W."/>
            <person name="Tsubouchi T."/>
            <person name="Morono Y."/>
            <person name="Uchiyama I."/>
            <person name="Ito T."/>
            <person name="Fujiyama A."/>
            <person name="Inagaki F."/>
            <person name="Takami H."/>
        </authorList>
    </citation>
    <scope>NUCLEOTIDE SEQUENCE</scope>
    <source>
        <strain evidence="1">Expedition CK06-06</strain>
    </source>
</reference>
<dbReference type="AlphaFoldDB" id="X0YD56"/>
<proteinExistence type="predicted"/>
<sequence length="94" mass="10760">EGAQTEVGRQRILAAAAQRDQADYECYTVLRDLAESDVLLKRKLYDAFRTELGVSEKEARESSEYFAQRVTDVLALRKQADRLFTDALRSQTED</sequence>
<accession>X0YD56</accession>
<organism evidence="1">
    <name type="scientific">marine sediment metagenome</name>
    <dbReference type="NCBI Taxonomy" id="412755"/>
    <lineage>
        <taxon>unclassified sequences</taxon>
        <taxon>metagenomes</taxon>
        <taxon>ecological metagenomes</taxon>
    </lineage>
</organism>